<evidence type="ECO:0000313" key="1">
    <source>
        <dbReference type="EMBL" id="KAG5857182.1"/>
    </source>
</evidence>
<sequence>MQEWLREREGWEKYPKYRQLKGGGMTPPLNSHCVRAMERSSAAVRIKFTVSSMEKDFALIKENLLSTISKQSHN</sequence>
<gene>
    <name evidence="1" type="ORF">ANANG_G00016390</name>
</gene>
<dbReference type="EMBL" id="JAFIRN010000001">
    <property type="protein sequence ID" value="KAG5857182.1"/>
    <property type="molecule type" value="Genomic_DNA"/>
</dbReference>
<proteinExistence type="predicted"/>
<reference evidence="1" key="1">
    <citation type="submission" date="2021-01" db="EMBL/GenBank/DDBJ databases">
        <title>A chromosome-scale assembly of European eel, Anguilla anguilla.</title>
        <authorList>
            <person name="Henkel C."/>
            <person name="Jong-Raadsen S.A."/>
            <person name="Dufour S."/>
            <person name="Weltzien F.-A."/>
            <person name="Palstra A.P."/>
            <person name="Pelster B."/>
            <person name="Spaink H.P."/>
            <person name="Van Den Thillart G.E."/>
            <person name="Jansen H."/>
            <person name="Zahm M."/>
            <person name="Klopp C."/>
            <person name="Cedric C."/>
            <person name="Louis A."/>
            <person name="Berthelot C."/>
            <person name="Parey E."/>
            <person name="Roest Crollius H."/>
            <person name="Montfort J."/>
            <person name="Robinson-Rechavi M."/>
            <person name="Bucao C."/>
            <person name="Bouchez O."/>
            <person name="Gislard M."/>
            <person name="Lluch J."/>
            <person name="Milhes M."/>
            <person name="Lampietro C."/>
            <person name="Lopez Roques C."/>
            <person name="Donnadieu C."/>
            <person name="Braasch I."/>
            <person name="Desvignes T."/>
            <person name="Postlethwait J."/>
            <person name="Bobe J."/>
            <person name="Guiguen Y."/>
            <person name="Dirks R."/>
        </authorList>
    </citation>
    <scope>NUCLEOTIDE SEQUENCE</scope>
    <source>
        <strain evidence="1">Tag_6206</strain>
        <tissue evidence="1">Liver</tissue>
    </source>
</reference>
<protein>
    <submittedName>
        <fullName evidence="1">Uncharacterized protein</fullName>
    </submittedName>
</protein>
<name>A0A9D3N0P9_ANGAN</name>
<evidence type="ECO:0000313" key="2">
    <source>
        <dbReference type="Proteomes" id="UP001044222"/>
    </source>
</evidence>
<dbReference type="AlphaFoldDB" id="A0A9D3N0P9"/>
<dbReference type="Proteomes" id="UP001044222">
    <property type="component" value="Unassembled WGS sequence"/>
</dbReference>
<keyword evidence="2" id="KW-1185">Reference proteome</keyword>
<organism evidence="1 2">
    <name type="scientific">Anguilla anguilla</name>
    <name type="common">European freshwater eel</name>
    <name type="synonym">Muraena anguilla</name>
    <dbReference type="NCBI Taxonomy" id="7936"/>
    <lineage>
        <taxon>Eukaryota</taxon>
        <taxon>Metazoa</taxon>
        <taxon>Chordata</taxon>
        <taxon>Craniata</taxon>
        <taxon>Vertebrata</taxon>
        <taxon>Euteleostomi</taxon>
        <taxon>Actinopterygii</taxon>
        <taxon>Neopterygii</taxon>
        <taxon>Teleostei</taxon>
        <taxon>Anguilliformes</taxon>
        <taxon>Anguillidae</taxon>
        <taxon>Anguilla</taxon>
    </lineage>
</organism>
<accession>A0A9D3N0P9</accession>
<comment type="caution">
    <text evidence="1">The sequence shown here is derived from an EMBL/GenBank/DDBJ whole genome shotgun (WGS) entry which is preliminary data.</text>
</comment>